<proteinExistence type="predicted"/>
<dbReference type="InterPro" id="IPR029063">
    <property type="entry name" value="SAM-dependent_MTases_sf"/>
</dbReference>
<sequence length="253" mass="27576">MRVLRARVLEAIKGTRPGQWLVAARRLRLWGGPGQAVLAATPGAQWTWGGPMNGQDGRRALVRRIATGIRFRYAVETGTHRGASTAFLADVTGAPVHTVDADPVSGGYATRVFAGRTDVTVSIDDSRRFLERVAGEQVRTDPVLFYLDAHWDAQDLPLWEEIRYVFAHWDHPVVVVDDFAVPGDPGYGFDAYGVGRSLCLDDLLPHLPETVEAWFPSLPSGSESGARRGCVVLVRSTPPAGWDHGGLLSAARR</sequence>
<protein>
    <submittedName>
        <fullName evidence="1">Unannotated protein</fullName>
    </submittedName>
</protein>
<accession>A0A6J6XT41</accession>
<gene>
    <name evidence="1" type="ORF">UFOPK3001_00921</name>
    <name evidence="2" type="ORF">UFOPK3954_00454</name>
</gene>
<evidence type="ECO:0000313" key="2">
    <source>
        <dbReference type="EMBL" id="CAB4979432.1"/>
    </source>
</evidence>
<evidence type="ECO:0000313" key="1">
    <source>
        <dbReference type="EMBL" id="CAB4800440.1"/>
    </source>
</evidence>
<dbReference type="Gene3D" id="3.40.50.150">
    <property type="entry name" value="Vaccinia Virus protein VP39"/>
    <property type="match status" value="1"/>
</dbReference>
<reference evidence="1" key="1">
    <citation type="submission" date="2020-05" db="EMBL/GenBank/DDBJ databases">
        <authorList>
            <person name="Chiriac C."/>
            <person name="Salcher M."/>
            <person name="Ghai R."/>
            <person name="Kavagutti S V."/>
        </authorList>
    </citation>
    <scope>NUCLEOTIDE SEQUENCE</scope>
</reference>
<name>A0A6J6XT41_9ZZZZ</name>
<dbReference type="AlphaFoldDB" id="A0A6J6XT41"/>
<dbReference type="EMBL" id="CAFBON010000030">
    <property type="protein sequence ID" value="CAB4979432.1"/>
    <property type="molecule type" value="Genomic_DNA"/>
</dbReference>
<dbReference type="SUPFAM" id="SSF53335">
    <property type="entry name" value="S-adenosyl-L-methionine-dependent methyltransferases"/>
    <property type="match status" value="1"/>
</dbReference>
<dbReference type="EMBL" id="CAFAAJ010000047">
    <property type="protein sequence ID" value="CAB4800440.1"/>
    <property type="molecule type" value="Genomic_DNA"/>
</dbReference>
<organism evidence="1">
    <name type="scientific">freshwater metagenome</name>
    <dbReference type="NCBI Taxonomy" id="449393"/>
    <lineage>
        <taxon>unclassified sequences</taxon>
        <taxon>metagenomes</taxon>
        <taxon>ecological metagenomes</taxon>
    </lineage>
</organism>